<comment type="caution">
    <text evidence="1">The sequence shown here is derived from an EMBL/GenBank/DDBJ whole genome shotgun (WGS) entry which is preliminary data.</text>
</comment>
<feature type="non-terminal residue" evidence="1">
    <location>
        <position position="249"/>
    </location>
</feature>
<accession>A0ACC2NU56</accession>
<keyword evidence="2" id="KW-1185">Reference proteome</keyword>
<evidence type="ECO:0000313" key="2">
    <source>
        <dbReference type="Proteomes" id="UP001239111"/>
    </source>
</evidence>
<dbReference type="Proteomes" id="UP001239111">
    <property type="component" value="Chromosome 3"/>
</dbReference>
<gene>
    <name evidence="1" type="ORF">QAD02_005096</name>
</gene>
<sequence>SALVLLALVASHVTDTQARYHHIKLRHERHRRQHGESYNPGSFVLDNDQPERGSWGPWSHPTPCSRSCGGGVSHQTRECLDKDDYNNDRCTGAKKRFFSCNVQACTGEQKDFRAEQCAEFNSKPFEGVKYEWIPYTGGHNKCELNCMPRGERFFYRHRESVIDGTLCHIEKNDVCVEGKCMPVGCDRMLGSSAKEDACRQCGGDGSNCNTVKGVFDAEVLQVGYVDILLVPEGATNVVVREKRASNNYL</sequence>
<proteinExistence type="predicted"/>
<name>A0ACC2NU56_9HYME</name>
<reference evidence="1" key="1">
    <citation type="submission" date="2023-04" db="EMBL/GenBank/DDBJ databases">
        <title>A chromosome-level genome assembly of the parasitoid wasp Eretmocerus hayati.</title>
        <authorList>
            <person name="Zhong Y."/>
            <person name="Liu S."/>
            <person name="Liu Y."/>
        </authorList>
    </citation>
    <scope>NUCLEOTIDE SEQUENCE</scope>
    <source>
        <strain evidence="1">ZJU_SS_LIU_2023</strain>
    </source>
</reference>
<dbReference type="EMBL" id="CM056743">
    <property type="protein sequence ID" value="KAJ8673834.1"/>
    <property type="molecule type" value="Genomic_DNA"/>
</dbReference>
<evidence type="ECO:0000313" key="1">
    <source>
        <dbReference type="EMBL" id="KAJ8673834.1"/>
    </source>
</evidence>
<feature type="non-terminal residue" evidence="1">
    <location>
        <position position="1"/>
    </location>
</feature>
<protein>
    <submittedName>
        <fullName evidence="1">Uncharacterized protein</fullName>
    </submittedName>
</protein>
<organism evidence="1 2">
    <name type="scientific">Eretmocerus hayati</name>
    <dbReference type="NCBI Taxonomy" id="131215"/>
    <lineage>
        <taxon>Eukaryota</taxon>
        <taxon>Metazoa</taxon>
        <taxon>Ecdysozoa</taxon>
        <taxon>Arthropoda</taxon>
        <taxon>Hexapoda</taxon>
        <taxon>Insecta</taxon>
        <taxon>Pterygota</taxon>
        <taxon>Neoptera</taxon>
        <taxon>Endopterygota</taxon>
        <taxon>Hymenoptera</taxon>
        <taxon>Apocrita</taxon>
        <taxon>Proctotrupomorpha</taxon>
        <taxon>Chalcidoidea</taxon>
        <taxon>Aphelinidae</taxon>
        <taxon>Aphelininae</taxon>
        <taxon>Eretmocerus</taxon>
    </lineage>
</organism>